<dbReference type="Pfam" id="PF01595">
    <property type="entry name" value="CNNM"/>
    <property type="match status" value="1"/>
</dbReference>
<evidence type="ECO:0000313" key="8">
    <source>
        <dbReference type="EMBL" id="MBW0133153.1"/>
    </source>
</evidence>
<keyword evidence="3" id="KW-0129">CBS domain</keyword>
<keyword evidence="4 5" id="KW-1133">Transmembrane helix</keyword>
<reference evidence="8 9" key="1">
    <citation type="submission" date="2020-11" db="EMBL/GenBank/DDBJ databases">
        <title>Pseudonocardia abyssalis sp. nov. and Pseudonocardia oceani sp. nov., description and phylogenomic analysis of two novel actinomycetes isolated from the deep Southern Ocean.</title>
        <authorList>
            <person name="Parra J."/>
        </authorList>
    </citation>
    <scope>NUCLEOTIDE SEQUENCE [LARGE SCALE GENOMIC DNA]</scope>
    <source>
        <strain evidence="8 9">KRD-168</strain>
    </source>
</reference>
<dbReference type="PANTHER" id="PTHR43099">
    <property type="entry name" value="UPF0053 PROTEIN YRKA"/>
    <property type="match status" value="1"/>
</dbReference>
<evidence type="ECO:0000256" key="2">
    <source>
        <dbReference type="ARBA" id="ARBA00022475"/>
    </source>
</evidence>
<evidence type="ECO:0000259" key="6">
    <source>
        <dbReference type="PROSITE" id="PS51371"/>
    </source>
</evidence>
<feature type="transmembrane region" description="Helical" evidence="5">
    <location>
        <begin position="139"/>
        <end position="160"/>
    </location>
</feature>
<dbReference type="PANTHER" id="PTHR43099:SF5">
    <property type="entry name" value="HLYC_CORC FAMILY TRANSPORTER"/>
    <property type="match status" value="1"/>
</dbReference>
<dbReference type="InterPro" id="IPR002550">
    <property type="entry name" value="CNNM"/>
</dbReference>
<keyword evidence="4 5" id="KW-0472">Membrane</keyword>
<name>A0ABS6UML8_9PSEU</name>
<feature type="transmembrane region" description="Helical" evidence="5">
    <location>
        <begin position="99"/>
        <end position="119"/>
    </location>
</feature>
<dbReference type="Proteomes" id="UP000694287">
    <property type="component" value="Unassembled WGS sequence"/>
</dbReference>
<evidence type="ECO:0000259" key="7">
    <source>
        <dbReference type="PROSITE" id="PS51846"/>
    </source>
</evidence>
<dbReference type="RefSeq" id="WP_218604822.1">
    <property type="nucleotide sequence ID" value="NZ_JADQDJ010000264.1"/>
</dbReference>
<accession>A0ABS6UML8</accession>
<evidence type="ECO:0000256" key="3">
    <source>
        <dbReference type="PROSITE-ProRule" id="PRU00703"/>
    </source>
</evidence>
<feature type="transmembrane region" description="Helical" evidence="5">
    <location>
        <begin position="6"/>
        <end position="28"/>
    </location>
</feature>
<feature type="domain" description="CBS" evidence="6">
    <location>
        <begin position="283"/>
        <end position="340"/>
    </location>
</feature>
<dbReference type="EMBL" id="JADQDK010000001">
    <property type="protein sequence ID" value="MBW0133153.1"/>
    <property type="molecule type" value="Genomic_DNA"/>
</dbReference>
<keyword evidence="4 5" id="KW-0812">Transmembrane</keyword>
<keyword evidence="2" id="KW-1003">Cell membrane</keyword>
<dbReference type="InterPro" id="IPR051676">
    <property type="entry name" value="UPF0053_domain"/>
</dbReference>
<sequence>MGDWGGVLLGLLLLAGNAFFVGAEFALISARRTQIEPRAEQGSRAARTTLRAMENVSLNMACAQLGITACSLGLGAVGEPAVAHLLEVPFAAVGLPEPLVYPVSFAIALAIVVFLHMVLGEMVPKNIAIAGPERAALVLAPPLALVTMILKPVIFSLNAVSNGVLRLMKVTPRDEVATTFTSDEVGGLIAESRQEGLLDDDEQELLTGALAFDELTVDSVLLPRDELVVIDSAATGEQVQHATARSGFSRFPVVNANGDPVGYLHVKDALAHRHGDTRTAGELARPWPTLAPDDSLRDALAAMRDTGAHLAAVPAPKGGLAGVVALEDVLERLVGNISDGAATPVASQRST</sequence>
<proteinExistence type="predicted"/>
<feature type="domain" description="CBS" evidence="6">
    <location>
        <begin position="221"/>
        <end position="279"/>
    </location>
</feature>
<gene>
    <name evidence="8" type="ORF">I4I81_02630</name>
</gene>
<dbReference type="PROSITE" id="PS51846">
    <property type="entry name" value="CNNM"/>
    <property type="match status" value="1"/>
</dbReference>
<dbReference type="InterPro" id="IPR000644">
    <property type="entry name" value="CBS_dom"/>
</dbReference>
<evidence type="ECO:0000313" key="9">
    <source>
        <dbReference type="Proteomes" id="UP000694287"/>
    </source>
</evidence>
<feature type="domain" description="CNNM transmembrane" evidence="7">
    <location>
        <begin position="1"/>
        <end position="202"/>
    </location>
</feature>
<protein>
    <submittedName>
        <fullName evidence="8">HlyC/CorC family transporter</fullName>
    </submittedName>
</protein>
<dbReference type="CDD" id="cd04590">
    <property type="entry name" value="CBS_pair_CorC_HlyC_assoc"/>
    <property type="match status" value="1"/>
</dbReference>
<evidence type="ECO:0000256" key="1">
    <source>
        <dbReference type="ARBA" id="ARBA00004651"/>
    </source>
</evidence>
<evidence type="ECO:0000256" key="5">
    <source>
        <dbReference type="SAM" id="Phobius"/>
    </source>
</evidence>
<organism evidence="8 9">
    <name type="scientific">Pseudonocardia abyssalis</name>
    <dbReference type="NCBI Taxonomy" id="2792008"/>
    <lineage>
        <taxon>Bacteria</taxon>
        <taxon>Bacillati</taxon>
        <taxon>Actinomycetota</taxon>
        <taxon>Actinomycetes</taxon>
        <taxon>Pseudonocardiales</taxon>
        <taxon>Pseudonocardiaceae</taxon>
        <taxon>Pseudonocardia</taxon>
    </lineage>
</organism>
<keyword evidence="9" id="KW-1185">Reference proteome</keyword>
<dbReference type="Pfam" id="PF00571">
    <property type="entry name" value="CBS"/>
    <property type="match status" value="2"/>
</dbReference>
<comment type="subcellular location">
    <subcellularLocation>
        <location evidence="1">Cell membrane</location>
        <topology evidence="1">Multi-pass membrane protein</topology>
    </subcellularLocation>
</comment>
<dbReference type="SMART" id="SM00116">
    <property type="entry name" value="CBS"/>
    <property type="match status" value="2"/>
</dbReference>
<evidence type="ECO:0000256" key="4">
    <source>
        <dbReference type="PROSITE-ProRule" id="PRU01193"/>
    </source>
</evidence>
<dbReference type="PROSITE" id="PS51371">
    <property type="entry name" value="CBS"/>
    <property type="match status" value="2"/>
</dbReference>
<dbReference type="InterPro" id="IPR044751">
    <property type="entry name" value="Ion_transp-like_CBS"/>
</dbReference>
<comment type="caution">
    <text evidence="8">The sequence shown here is derived from an EMBL/GenBank/DDBJ whole genome shotgun (WGS) entry which is preliminary data.</text>
</comment>